<feature type="transmembrane region" description="Helical" evidence="1">
    <location>
        <begin position="107"/>
        <end position="125"/>
    </location>
</feature>
<name>A0A212QUY2_9PROT</name>
<feature type="transmembrane region" description="Helical" evidence="1">
    <location>
        <begin position="261"/>
        <end position="288"/>
    </location>
</feature>
<feature type="transmembrane region" description="Helical" evidence="1">
    <location>
        <begin position="61"/>
        <end position="87"/>
    </location>
</feature>
<accession>A0A212QUY2</accession>
<feature type="transmembrane region" description="Helical" evidence="1">
    <location>
        <begin position="20"/>
        <end position="49"/>
    </location>
</feature>
<organism evidence="2 3">
    <name type="scientific">Arboricoccus pini</name>
    <dbReference type="NCBI Taxonomy" id="1963835"/>
    <lineage>
        <taxon>Bacteria</taxon>
        <taxon>Pseudomonadati</taxon>
        <taxon>Pseudomonadota</taxon>
        <taxon>Alphaproteobacteria</taxon>
        <taxon>Geminicoccales</taxon>
        <taxon>Geminicoccaceae</taxon>
        <taxon>Arboricoccus</taxon>
    </lineage>
</organism>
<dbReference type="AlphaFoldDB" id="A0A212QUY2"/>
<sequence length="295" mass="29534">MNSIGHAAALEADESTASAISWAAVLGGAFASASLAMILLAGGAGLGLLSVSPWSGTGIAASTFGIGAIIWLIVVQVASSGFGGYLAGRLRTRWSGLHGGEVYFRDTAHGFLSWAVGAVISAAILTSTISSLVGGVAQTGASAVTGIGSAAVQAGGQAAQGVSGSTPISYYVDTMFRADHATNTADSGQARAEIGQIVTTSLMNGQMSPDDRTYVARIIAAQTGLSQADAEQRVDQVVGQAKAAADKVAESTRAAADKARVTAAAISVWTFISMLIGAFSASLCATFGGRARDLV</sequence>
<dbReference type="Proteomes" id="UP000197065">
    <property type="component" value="Unassembled WGS sequence"/>
</dbReference>
<evidence type="ECO:0000256" key="1">
    <source>
        <dbReference type="SAM" id="Phobius"/>
    </source>
</evidence>
<keyword evidence="1" id="KW-0812">Transmembrane</keyword>
<evidence type="ECO:0000313" key="3">
    <source>
        <dbReference type="Proteomes" id="UP000197065"/>
    </source>
</evidence>
<reference evidence="2 3" key="1">
    <citation type="submission" date="2017-06" db="EMBL/GenBank/DDBJ databases">
        <authorList>
            <person name="Kim H.J."/>
            <person name="Triplett B.A."/>
        </authorList>
    </citation>
    <scope>NUCLEOTIDE SEQUENCE [LARGE SCALE GENOMIC DNA]</scope>
    <source>
        <strain evidence="2 3">B29T1</strain>
    </source>
</reference>
<dbReference type="EMBL" id="FYEH01000003">
    <property type="protein sequence ID" value="SNB63315.1"/>
    <property type="molecule type" value="Genomic_DNA"/>
</dbReference>
<keyword evidence="3" id="KW-1185">Reference proteome</keyword>
<keyword evidence="1" id="KW-1133">Transmembrane helix</keyword>
<evidence type="ECO:0008006" key="4">
    <source>
        <dbReference type="Google" id="ProtNLM"/>
    </source>
</evidence>
<dbReference type="RefSeq" id="WP_088560527.1">
    <property type="nucleotide sequence ID" value="NZ_FYEH01000003.1"/>
</dbReference>
<proteinExistence type="predicted"/>
<gene>
    <name evidence="2" type="ORF">SAMN07250955_103306</name>
</gene>
<dbReference type="OrthoDB" id="7032238at2"/>
<protein>
    <recommendedName>
        <fullName evidence="4">Transmembrane protein</fullName>
    </recommendedName>
</protein>
<evidence type="ECO:0000313" key="2">
    <source>
        <dbReference type="EMBL" id="SNB63315.1"/>
    </source>
</evidence>
<keyword evidence="1" id="KW-0472">Membrane</keyword>